<dbReference type="PANTHER" id="PTHR33375:SF1">
    <property type="entry name" value="CHROMOSOME-PARTITIONING PROTEIN PARB-RELATED"/>
    <property type="match status" value="1"/>
</dbReference>
<name>A0ABS0U8W4_9GAMM</name>
<dbReference type="Pfam" id="PF07506">
    <property type="entry name" value="RepB"/>
    <property type="match status" value="1"/>
</dbReference>
<proteinExistence type="predicted"/>
<feature type="coiled-coil region" evidence="1">
    <location>
        <begin position="205"/>
        <end position="239"/>
    </location>
</feature>
<dbReference type="InterPro" id="IPR011111">
    <property type="entry name" value="Plasmid_RepB"/>
</dbReference>
<dbReference type="SUPFAM" id="SSF109709">
    <property type="entry name" value="KorB DNA-binding domain-like"/>
    <property type="match status" value="1"/>
</dbReference>
<reference evidence="3 4" key="1">
    <citation type="submission" date="2020-08" db="EMBL/GenBank/DDBJ databases">
        <title>Description of Xenorhabdus lircayensis sp. nov., the symbiotic bacterium associated with the entomopathogenic nematode Steirnernema unicornum.</title>
        <authorList>
            <person name="Castaneda-Alvarez C."/>
            <person name="Prodan S."/>
            <person name="Zamorano A."/>
            <person name="San-Blas E."/>
            <person name="Aballay E."/>
        </authorList>
    </citation>
    <scope>NUCLEOTIDE SEQUENCE [LARGE SCALE GENOMIC DNA]</scope>
    <source>
        <strain evidence="3 4">VLS</strain>
    </source>
</reference>
<evidence type="ECO:0000313" key="4">
    <source>
        <dbReference type="Proteomes" id="UP000696184"/>
    </source>
</evidence>
<dbReference type="Gene3D" id="3.90.1530.30">
    <property type="match status" value="1"/>
</dbReference>
<evidence type="ECO:0000256" key="1">
    <source>
        <dbReference type="SAM" id="Coils"/>
    </source>
</evidence>
<dbReference type="InterPro" id="IPR036086">
    <property type="entry name" value="ParB/Sulfiredoxin_sf"/>
</dbReference>
<keyword evidence="4" id="KW-1185">Reference proteome</keyword>
<dbReference type="RefSeq" id="WP_198691082.1">
    <property type="nucleotide sequence ID" value="NZ_CAWPUD010000061.1"/>
</dbReference>
<protein>
    <submittedName>
        <fullName evidence="3">ParB N-terminal domain-containing protein</fullName>
    </submittedName>
</protein>
<keyword evidence="1" id="KW-0175">Coiled coil</keyword>
<dbReference type="Proteomes" id="UP000696184">
    <property type="component" value="Unassembled WGS sequence"/>
</dbReference>
<dbReference type="PANTHER" id="PTHR33375">
    <property type="entry name" value="CHROMOSOME-PARTITIONING PROTEIN PARB-RELATED"/>
    <property type="match status" value="1"/>
</dbReference>
<dbReference type="InterPro" id="IPR050336">
    <property type="entry name" value="Chromosome_partition/occlusion"/>
</dbReference>
<dbReference type="Pfam" id="PF02195">
    <property type="entry name" value="ParB_N"/>
    <property type="match status" value="1"/>
</dbReference>
<dbReference type="InterPro" id="IPR003115">
    <property type="entry name" value="ParB_N"/>
</dbReference>
<sequence>MIKVCFNDNLIDISIDKMMVSKSLPENVKISIKYNQIKSSIKEIGLIEPIIIYFDNDGKSIKILDGHLRVEAMKDLGIEKASCIVSTINDSYTPNKHVNHLTVIEEQKMLQKAISSGVSIEKLSVALNISQEALKSRFRITKGITPQVTSLLSDKHIPIASLNVLKKMQPLRQIESANIMISVDNFSAKLALSLLHATPDLLLKNSNIKKEKSDIQKNIIRLEKEMALVQTETKKHEEHYGANTLKLVIIKSHITKLLNNPKILHWLLEHKPDYLNLLKKISDLDSLTNHAE</sequence>
<accession>A0ABS0U8W4</accession>
<feature type="domain" description="ParB-like N-terminal" evidence="2">
    <location>
        <begin position="11"/>
        <end position="104"/>
    </location>
</feature>
<organism evidence="3 4">
    <name type="scientific">Xenorhabdus lircayensis</name>
    <dbReference type="NCBI Taxonomy" id="2763499"/>
    <lineage>
        <taxon>Bacteria</taxon>
        <taxon>Pseudomonadati</taxon>
        <taxon>Pseudomonadota</taxon>
        <taxon>Gammaproteobacteria</taxon>
        <taxon>Enterobacterales</taxon>
        <taxon>Morganellaceae</taxon>
        <taxon>Xenorhabdus</taxon>
    </lineage>
</organism>
<dbReference type="EMBL" id="JACOII010000060">
    <property type="protein sequence ID" value="MBI6550318.1"/>
    <property type="molecule type" value="Genomic_DNA"/>
</dbReference>
<gene>
    <name evidence="3" type="ORF">H8A87_16875</name>
</gene>
<dbReference type="SUPFAM" id="SSF110849">
    <property type="entry name" value="ParB/Sulfiredoxin"/>
    <property type="match status" value="1"/>
</dbReference>
<dbReference type="Gene3D" id="1.10.10.2830">
    <property type="match status" value="1"/>
</dbReference>
<evidence type="ECO:0000259" key="2">
    <source>
        <dbReference type="SMART" id="SM00470"/>
    </source>
</evidence>
<evidence type="ECO:0000313" key="3">
    <source>
        <dbReference type="EMBL" id="MBI6550318.1"/>
    </source>
</evidence>
<comment type="caution">
    <text evidence="3">The sequence shown here is derived from an EMBL/GenBank/DDBJ whole genome shotgun (WGS) entry which is preliminary data.</text>
</comment>
<dbReference type="SMART" id="SM00470">
    <property type="entry name" value="ParB"/>
    <property type="match status" value="1"/>
</dbReference>